<accession>A0A6G0YJK1</accession>
<keyword evidence="10" id="KW-0393">Immunoglobulin domain</keyword>
<evidence type="ECO:0000256" key="9">
    <source>
        <dbReference type="ARBA" id="ARBA00023180"/>
    </source>
</evidence>
<keyword evidence="2 11" id="KW-0812">Transmembrane</keyword>
<dbReference type="AlphaFoldDB" id="A0A6G0YJK1"/>
<evidence type="ECO:0000256" key="6">
    <source>
        <dbReference type="ARBA" id="ARBA00023136"/>
    </source>
</evidence>
<dbReference type="Gene3D" id="2.60.40.10">
    <property type="entry name" value="Immunoglobulins"/>
    <property type="match status" value="2"/>
</dbReference>
<evidence type="ECO:0000313" key="14">
    <source>
        <dbReference type="Proteomes" id="UP000478052"/>
    </source>
</evidence>
<evidence type="ECO:0000256" key="7">
    <source>
        <dbReference type="ARBA" id="ARBA00023157"/>
    </source>
</evidence>
<keyword evidence="8 13" id="KW-0675">Receptor</keyword>
<name>A0A6G0YJK1_APHCR</name>
<dbReference type="InterPro" id="IPR013783">
    <property type="entry name" value="Ig-like_fold"/>
</dbReference>
<dbReference type="InterPro" id="IPR007110">
    <property type="entry name" value="Ig-like_dom"/>
</dbReference>
<dbReference type="FunFam" id="2.60.40.10:FF:000016">
    <property type="entry name" value="Fibroblast growth factor receptor"/>
    <property type="match status" value="1"/>
</dbReference>
<evidence type="ECO:0000256" key="8">
    <source>
        <dbReference type="ARBA" id="ARBA00023170"/>
    </source>
</evidence>
<comment type="caution">
    <text evidence="13">The sequence shown here is derived from an EMBL/GenBank/DDBJ whole genome shotgun (WGS) entry which is preliminary data.</text>
</comment>
<dbReference type="PANTHER" id="PTHR19890">
    <property type="entry name" value="FIBROBLAST GROWTH FACTOR RECEPTOR"/>
    <property type="match status" value="1"/>
</dbReference>
<dbReference type="Pfam" id="PF07679">
    <property type="entry name" value="I-set"/>
    <property type="match status" value="1"/>
</dbReference>
<dbReference type="InterPro" id="IPR003598">
    <property type="entry name" value="Ig_sub2"/>
</dbReference>
<evidence type="ECO:0000256" key="11">
    <source>
        <dbReference type="SAM" id="Phobius"/>
    </source>
</evidence>
<keyword evidence="7" id="KW-1015">Disulfide bond</keyword>
<dbReference type="Proteomes" id="UP000478052">
    <property type="component" value="Unassembled WGS sequence"/>
</dbReference>
<proteinExistence type="predicted"/>
<comment type="subcellular location">
    <subcellularLocation>
        <location evidence="1">Membrane</location>
        <topology evidence="1">Single-pass membrane protein</topology>
    </subcellularLocation>
</comment>
<dbReference type="InterPro" id="IPR052615">
    <property type="entry name" value="FGFRL"/>
</dbReference>
<dbReference type="InterPro" id="IPR013098">
    <property type="entry name" value="Ig_I-set"/>
</dbReference>
<dbReference type="PROSITE" id="PS50835">
    <property type="entry name" value="IG_LIKE"/>
    <property type="match status" value="2"/>
</dbReference>
<keyword evidence="5 11" id="KW-1133">Transmembrane helix</keyword>
<keyword evidence="6 11" id="KW-0472">Membrane</keyword>
<sequence>MTLEDETSNVPAVNQTEINSTAPKFKDLNSVDRVMVGYERNTIKLKCEAEANPLLNISWYKDGVTPPRRQWGVIIYSQRSIILHNLTMEDSGSYKCKVINENGFIDFTYKVEVKQKFPGMVYIKEGNNITALVHTNATFDCNVEADQKPCIEWLYHNTSFKNVNDTNLDDGIIIKDSNSSSNEFIIAELLKLIDVTHLNEGWYTCKAILKNDTVYASAYLKVINMYHTITMVIIYELIILACVIMIVHRQKKKKELMARQSDGNERITQWTKKIIIEKLQITDVNELLILHIF</sequence>
<keyword evidence="4" id="KW-0677">Repeat</keyword>
<reference evidence="13 14" key="1">
    <citation type="submission" date="2019-08" db="EMBL/GenBank/DDBJ databases">
        <title>Whole genome of Aphis craccivora.</title>
        <authorList>
            <person name="Voronova N.V."/>
            <person name="Shulinski R.S."/>
            <person name="Bandarenka Y.V."/>
            <person name="Zhorov D.G."/>
            <person name="Warner D."/>
        </authorList>
    </citation>
    <scope>NUCLEOTIDE SEQUENCE [LARGE SCALE GENOMIC DNA]</scope>
    <source>
        <strain evidence="13">180601</strain>
        <tissue evidence="13">Whole Body</tissue>
    </source>
</reference>
<feature type="transmembrane region" description="Helical" evidence="11">
    <location>
        <begin position="225"/>
        <end position="247"/>
    </location>
</feature>
<keyword evidence="3" id="KW-0732">Signal</keyword>
<protein>
    <submittedName>
        <fullName evidence="13">Fibroblast growth factor receptor 1-like isoform X1</fullName>
    </submittedName>
</protein>
<dbReference type="GO" id="GO:0016020">
    <property type="term" value="C:membrane"/>
    <property type="evidence" value="ECO:0007669"/>
    <property type="project" value="UniProtKB-SubCell"/>
</dbReference>
<evidence type="ECO:0000256" key="10">
    <source>
        <dbReference type="ARBA" id="ARBA00023319"/>
    </source>
</evidence>
<dbReference type="SUPFAM" id="SSF48726">
    <property type="entry name" value="Immunoglobulin"/>
    <property type="match status" value="2"/>
</dbReference>
<dbReference type="PANTHER" id="PTHR19890:SF10">
    <property type="entry name" value="FIBROBLAST GROWTH FACTOR RECEPTOR-LIKE 1"/>
    <property type="match status" value="1"/>
</dbReference>
<dbReference type="SMART" id="SM00408">
    <property type="entry name" value="IGc2"/>
    <property type="match status" value="2"/>
</dbReference>
<dbReference type="OrthoDB" id="5984265at2759"/>
<keyword evidence="9" id="KW-0325">Glycoprotein</keyword>
<evidence type="ECO:0000256" key="2">
    <source>
        <dbReference type="ARBA" id="ARBA00022692"/>
    </source>
</evidence>
<organism evidence="13 14">
    <name type="scientific">Aphis craccivora</name>
    <name type="common">Cowpea aphid</name>
    <dbReference type="NCBI Taxonomy" id="307492"/>
    <lineage>
        <taxon>Eukaryota</taxon>
        <taxon>Metazoa</taxon>
        <taxon>Ecdysozoa</taxon>
        <taxon>Arthropoda</taxon>
        <taxon>Hexapoda</taxon>
        <taxon>Insecta</taxon>
        <taxon>Pterygota</taxon>
        <taxon>Neoptera</taxon>
        <taxon>Paraneoptera</taxon>
        <taxon>Hemiptera</taxon>
        <taxon>Sternorrhyncha</taxon>
        <taxon>Aphidomorpha</taxon>
        <taxon>Aphidoidea</taxon>
        <taxon>Aphididae</taxon>
        <taxon>Aphidini</taxon>
        <taxon>Aphis</taxon>
        <taxon>Aphis</taxon>
    </lineage>
</organism>
<feature type="domain" description="Ig-like" evidence="12">
    <location>
        <begin position="118"/>
        <end position="221"/>
    </location>
</feature>
<feature type="domain" description="Ig-like" evidence="12">
    <location>
        <begin position="23"/>
        <end position="112"/>
    </location>
</feature>
<evidence type="ECO:0000256" key="5">
    <source>
        <dbReference type="ARBA" id="ARBA00022989"/>
    </source>
</evidence>
<evidence type="ECO:0000259" key="12">
    <source>
        <dbReference type="PROSITE" id="PS50835"/>
    </source>
</evidence>
<dbReference type="InterPro" id="IPR036179">
    <property type="entry name" value="Ig-like_dom_sf"/>
</dbReference>
<dbReference type="Pfam" id="PF13927">
    <property type="entry name" value="Ig_3"/>
    <property type="match status" value="1"/>
</dbReference>
<keyword evidence="14" id="KW-1185">Reference proteome</keyword>
<feature type="non-terminal residue" evidence="13">
    <location>
        <position position="293"/>
    </location>
</feature>
<gene>
    <name evidence="13" type="ORF">FWK35_00012967</name>
</gene>
<dbReference type="SMART" id="SM00409">
    <property type="entry name" value="IG"/>
    <property type="match status" value="2"/>
</dbReference>
<dbReference type="EMBL" id="VUJU01003628">
    <property type="protein sequence ID" value="KAF0757260.1"/>
    <property type="molecule type" value="Genomic_DNA"/>
</dbReference>
<evidence type="ECO:0000256" key="1">
    <source>
        <dbReference type="ARBA" id="ARBA00004167"/>
    </source>
</evidence>
<evidence type="ECO:0000256" key="4">
    <source>
        <dbReference type="ARBA" id="ARBA00022737"/>
    </source>
</evidence>
<evidence type="ECO:0000256" key="3">
    <source>
        <dbReference type="ARBA" id="ARBA00022729"/>
    </source>
</evidence>
<dbReference type="InterPro" id="IPR003599">
    <property type="entry name" value="Ig_sub"/>
</dbReference>
<evidence type="ECO:0000313" key="13">
    <source>
        <dbReference type="EMBL" id="KAF0757260.1"/>
    </source>
</evidence>